<dbReference type="PANTHER" id="PTHR11907">
    <property type="entry name" value="AMIDOPHOSPHORIBOSYLTRANSFERASE"/>
    <property type="match status" value="1"/>
</dbReference>
<dbReference type="PROSITE" id="PS51278">
    <property type="entry name" value="GATASE_TYPE_2"/>
    <property type="match status" value="1"/>
</dbReference>
<reference evidence="4 5" key="1">
    <citation type="submission" date="2024-08" db="EMBL/GenBank/DDBJ databases">
        <title>Insights into the chromosomal genome structure of Flemingia macrophylla.</title>
        <authorList>
            <person name="Ding Y."/>
            <person name="Zhao Y."/>
            <person name="Bi W."/>
            <person name="Wu M."/>
            <person name="Zhao G."/>
            <person name="Gong Y."/>
            <person name="Li W."/>
            <person name="Zhang P."/>
        </authorList>
    </citation>
    <scope>NUCLEOTIDE SEQUENCE [LARGE SCALE GENOMIC DNA]</scope>
    <source>
        <strain evidence="4">DYQJB</strain>
        <tissue evidence="4">Leaf</tissue>
    </source>
</reference>
<dbReference type="Pfam" id="PF13537">
    <property type="entry name" value="GATase_7"/>
    <property type="match status" value="1"/>
</dbReference>
<feature type="domain" description="Glutamine amidotransferase type-2" evidence="3">
    <location>
        <begin position="1"/>
        <end position="79"/>
    </location>
</feature>
<keyword evidence="2" id="KW-0315">Glutamine amidotransferase</keyword>
<dbReference type="EMBL" id="JBGMDY010000011">
    <property type="protein sequence ID" value="KAL2318497.1"/>
    <property type="molecule type" value="Genomic_DNA"/>
</dbReference>
<dbReference type="SUPFAM" id="SSF56235">
    <property type="entry name" value="N-terminal nucleophile aminohydrolases (Ntn hydrolases)"/>
    <property type="match status" value="1"/>
</dbReference>
<evidence type="ECO:0000313" key="4">
    <source>
        <dbReference type="EMBL" id="KAL2318497.1"/>
    </source>
</evidence>
<dbReference type="AlphaFoldDB" id="A0ABD1L4Q9"/>
<gene>
    <name evidence="4" type="ORF">Fmac_032373</name>
</gene>
<proteinExistence type="predicted"/>
<sequence length="185" mass="21347">MGSHIDCQQMGKVGTYSIVFLTEDKLVVVHDPFGFRPLVMGRRSNGVVVFASETCALDLIEATYEREVFPGEFIVVDKNGLQSLCLMTYPQPKQCIFEHIYFALPNSFVFCRSVYDSRCQEPRRLQCCHRRSRLRRRHCPRLRRQGRGPFPVGPHQVHYVGRTFNEPTQKIPDFGVKLKLSPVQT</sequence>
<evidence type="ECO:0000256" key="1">
    <source>
        <dbReference type="ARBA" id="ARBA00022679"/>
    </source>
</evidence>
<dbReference type="InterPro" id="IPR017932">
    <property type="entry name" value="GATase_2_dom"/>
</dbReference>
<name>A0ABD1L4Q9_9FABA</name>
<dbReference type="Proteomes" id="UP001603857">
    <property type="component" value="Unassembled WGS sequence"/>
</dbReference>
<keyword evidence="5" id="KW-1185">Reference proteome</keyword>
<keyword evidence="1" id="KW-0808">Transferase</keyword>
<dbReference type="InterPro" id="IPR029055">
    <property type="entry name" value="Ntn_hydrolases_N"/>
</dbReference>
<evidence type="ECO:0000313" key="5">
    <source>
        <dbReference type="Proteomes" id="UP001603857"/>
    </source>
</evidence>
<evidence type="ECO:0000256" key="2">
    <source>
        <dbReference type="ARBA" id="ARBA00022962"/>
    </source>
</evidence>
<evidence type="ECO:0000259" key="3">
    <source>
        <dbReference type="PROSITE" id="PS51278"/>
    </source>
</evidence>
<dbReference type="GO" id="GO:0016740">
    <property type="term" value="F:transferase activity"/>
    <property type="evidence" value="ECO:0007669"/>
    <property type="project" value="UniProtKB-KW"/>
</dbReference>
<organism evidence="4 5">
    <name type="scientific">Flemingia macrophylla</name>
    <dbReference type="NCBI Taxonomy" id="520843"/>
    <lineage>
        <taxon>Eukaryota</taxon>
        <taxon>Viridiplantae</taxon>
        <taxon>Streptophyta</taxon>
        <taxon>Embryophyta</taxon>
        <taxon>Tracheophyta</taxon>
        <taxon>Spermatophyta</taxon>
        <taxon>Magnoliopsida</taxon>
        <taxon>eudicotyledons</taxon>
        <taxon>Gunneridae</taxon>
        <taxon>Pentapetalae</taxon>
        <taxon>rosids</taxon>
        <taxon>fabids</taxon>
        <taxon>Fabales</taxon>
        <taxon>Fabaceae</taxon>
        <taxon>Papilionoideae</taxon>
        <taxon>50 kb inversion clade</taxon>
        <taxon>NPAAA clade</taxon>
        <taxon>indigoferoid/millettioid clade</taxon>
        <taxon>Phaseoleae</taxon>
        <taxon>Flemingia</taxon>
    </lineage>
</organism>
<dbReference type="Gene3D" id="3.60.20.10">
    <property type="entry name" value="Glutamine Phosphoribosylpyrophosphate, subunit 1, domain 1"/>
    <property type="match status" value="1"/>
</dbReference>
<accession>A0ABD1L4Q9</accession>
<comment type="caution">
    <text evidence="4">The sequence shown here is derived from an EMBL/GenBank/DDBJ whole genome shotgun (WGS) entry which is preliminary data.</text>
</comment>
<protein>
    <recommendedName>
        <fullName evidence="3">Glutamine amidotransferase type-2 domain-containing protein</fullName>
    </recommendedName>
</protein>